<gene>
    <name evidence="1" type="ORF">EQ803_27715</name>
</gene>
<dbReference type="AlphaFoldDB" id="A0A4Y8SZH7"/>
<sequence>MKKKVNSKLDASLSTNGFITKQITEHMANGSMRSAKDAEEKDITIGKSEKLKERYISRRG</sequence>
<dbReference type="EMBL" id="SCLP01000022">
    <property type="protein sequence ID" value="TFF43636.1"/>
    <property type="molecule type" value="Genomic_DNA"/>
</dbReference>
<name>A0A4Y8SZH7_BACTU</name>
<organism evidence="1 2">
    <name type="scientific">Bacillus thuringiensis</name>
    <dbReference type="NCBI Taxonomy" id="1428"/>
    <lineage>
        <taxon>Bacteria</taxon>
        <taxon>Bacillati</taxon>
        <taxon>Bacillota</taxon>
        <taxon>Bacilli</taxon>
        <taxon>Bacillales</taxon>
        <taxon>Bacillaceae</taxon>
        <taxon>Bacillus</taxon>
        <taxon>Bacillus cereus group</taxon>
    </lineage>
</organism>
<protein>
    <submittedName>
        <fullName evidence="1">Uncharacterized protein</fullName>
    </submittedName>
</protein>
<dbReference type="Proteomes" id="UP000297630">
    <property type="component" value="Unassembled WGS sequence"/>
</dbReference>
<proteinExistence type="predicted"/>
<accession>A0A4Y8SZH7</accession>
<comment type="caution">
    <text evidence="1">The sequence shown here is derived from an EMBL/GenBank/DDBJ whole genome shotgun (WGS) entry which is preliminary data.</text>
</comment>
<reference evidence="1 2" key="1">
    <citation type="submission" date="2019-01" db="EMBL/GenBank/DDBJ databases">
        <title>Draft genome sequence of Bacillus sp. DPC6431.</title>
        <authorList>
            <person name="Arbulu S."/>
            <person name="Murphy K."/>
            <person name="O'Sullivan O."/>
            <person name="Rea M.C."/>
            <person name="Hill C."/>
            <person name="Ross R.P."/>
        </authorList>
    </citation>
    <scope>NUCLEOTIDE SEQUENCE [LARGE SCALE GENOMIC DNA]</scope>
    <source>
        <strain evidence="1 2">DPC6431</strain>
    </source>
</reference>
<dbReference type="RefSeq" id="WP_134656505.1">
    <property type="nucleotide sequence ID" value="NZ_SCLP01000022.1"/>
</dbReference>
<evidence type="ECO:0000313" key="2">
    <source>
        <dbReference type="Proteomes" id="UP000297630"/>
    </source>
</evidence>
<evidence type="ECO:0000313" key="1">
    <source>
        <dbReference type="EMBL" id="TFF43636.1"/>
    </source>
</evidence>